<dbReference type="SUPFAM" id="SSF54909">
    <property type="entry name" value="Dimeric alpha+beta barrel"/>
    <property type="match status" value="1"/>
</dbReference>
<dbReference type="RefSeq" id="WP_028095631.1">
    <property type="nucleotide sequence ID" value="NZ_BNAP01000011.1"/>
</dbReference>
<dbReference type="AlphaFoldDB" id="A0A8J3MDT1"/>
<comment type="caution">
    <text evidence="2">The sequence shown here is derived from an EMBL/GenBank/DDBJ whole genome shotgun (WGS) entry which is preliminary data.</text>
</comment>
<dbReference type="Pfam" id="PF07110">
    <property type="entry name" value="EthD"/>
    <property type="match status" value="1"/>
</dbReference>
<dbReference type="Gene3D" id="3.30.70.100">
    <property type="match status" value="1"/>
</dbReference>
<evidence type="ECO:0000313" key="2">
    <source>
        <dbReference type="EMBL" id="GHG93682.1"/>
    </source>
</evidence>
<sequence>MAVSLQIIYPASRGTRFDHDYYLGTHLPLVDSHMGAHIDRVLVTKGIAGGPDVPPPYHAVATIVFADRNAMTAALRLSGPVNEDVANFTDVQPQILIGEVIA</sequence>
<evidence type="ECO:0000313" key="3">
    <source>
        <dbReference type="Proteomes" id="UP000611500"/>
    </source>
</evidence>
<protein>
    <submittedName>
        <fullName evidence="2">Ethyl tert-butyl ether degradation protein EthD</fullName>
    </submittedName>
</protein>
<accession>A0A8J3MDT1</accession>
<reference evidence="2" key="2">
    <citation type="submission" date="2020-09" db="EMBL/GenBank/DDBJ databases">
        <authorList>
            <person name="Sun Q."/>
            <person name="Zhou Y."/>
        </authorList>
    </citation>
    <scope>NUCLEOTIDE SEQUENCE</scope>
    <source>
        <strain evidence="2">CGMCC 1.7081</strain>
    </source>
</reference>
<gene>
    <name evidence="2" type="ORF">GCM10010961_26320</name>
</gene>
<dbReference type="Proteomes" id="UP000611500">
    <property type="component" value="Unassembled WGS sequence"/>
</dbReference>
<organism evidence="2 3">
    <name type="scientific">Pseudodonghicola xiamenensis</name>
    <dbReference type="NCBI Taxonomy" id="337702"/>
    <lineage>
        <taxon>Bacteria</taxon>
        <taxon>Pseudomonadati</taxon>
        <taxon>Pseudomonadota</taxon>
        <taxon>Alphaproteobacteria</taxon>
        <taxon>Rhodobacterales</taxon>
        <taxon>Paracoccaceae</taxon>
        <taxon>Pseudodonghicola</taxon>
    </lineage>
</organism>
<keyword evidence="3" id="KW-1185">Reference proteome</keyword>
<dbReference type="PANTHER" id="PTHR40260">
    <property type="entry name" value="BLR8190 PROTEIN"/>
    <property type="match status" value="1"/>
</dbReference>
<dbReference type="GO" id="GO:0016491">
    <property type="term" value="F:oxidoreductase activity"/>
    <property type="evidence" value="ECO:0007669"/>
    <property type="project" value="InterPro"/>
</dbReference>
<feature type="domain" description="EthD" evidence="1">
    <location>
        <begin position="19"/>
        <end position="90"/>
    </location>
</feature>
<name>A0A8J3MDT1_9RHOB</name>
<dbReference type="PANTHER" id="PTHR40260:SF2">
    <property type="entry name" value="BLR8190 PROTEIN"/>
    <property type="match status" value="1"/>
</dbReference>
<dbReference type="NCBIfam" id="TIGR02118">
    <property type="entry name" value="EthD family reductase"/>
    <property type="match status" value="1"/>
</dbReference>
<dbReference type="EMBL" id="BNAP01000011">
    <property type="protein sequence ID" value="GHG93682.1"/>
    <property type="molecule type" value="Genomic_DNA"/>
</dbReference>
<dbReference type="InterPro" id="IPR009799">
    <property type="entry name" value="EthD_dom"/>
</dbReference>
<dbReference type="InterPro" id="IPR011008">
    <property type="entry name" value="Dimeric_a/b-barrel"/>
</dbReference>
<evidence type="ECO:0000259" key="1">
    <source>
        <dbReference type="Pfam" id="PF07110"/>
    </source>
</evidence>
<reference evidence="2" key="1">
    <citation type="journal article" date="2014" name="Int. J. Syst. Evol. Microbiol.">
        <title>Complete genome sequence of Corynebacterium casei LMG S-19264T (=DSM 44701T), isolated from a smear-ripened cheese.</title>
        <authorList>
            <consortium name="US DOE Joint Genome Institute (JGI-PGF)"/>
            <person name="Walter F."/>
            <person name="Albersmeier A."/>
            <person name="Kalinowski J."/>
            <person name="Ruckert C."/>
        </authorList>
    </citation>
    <scope>NUCLEOTIDE SEQUENCE</scope>
    <source>
        <strain evidence="2">CGMCC 1.7081</strain>
    </source>
</reference>
<proteinExistence type="predicted"/>